<keyword evidence="3" id="KW-1185">Reference proteome</keyword>
<accession>A0AAW0E224</accession>
<comment type="caution">
    <text evidence="2">The sequence shown here is derived from an EMBL/GenBank/DDBJ whole genome shotgun (WGS) entry which is preliminary data.</text>
</comment>
<keyword evidence="2" id="KW-0067">ATP-binding</keyword>
<keyword evidence="2" id="KW-0547">Nucleotide-binding</keyword>
<gene>
    <name evidence="2" type="ORF">R3P38DRAFT_1182343</name>
</gene>
<name>A0AAW0E224_9AGAR</name>
<reference evidence="2 3" key="1">
    <citation type="journal article" date="2024" name="J Genomics">
        <title>Draft genome sequencing and assembly of Favolaschia claudopus CIRM-BRFM 2984 isolated from oak limbs.</title>
        <authorList>
            <person name="Navarro D."/>
            <person name="Drula E."/>
            <person name="Chaduli D."/>
            <person name="Cazenave R."/>
            <person name="Ahrendt S."/>
            <person name="Wang J."/>
            <person name="Lipzen A."/>
            <person name="Daum C."/>
            <person name="Barry K."/>
            <person name="Grigoriev I.V."/>
            <person name="Favel A."/>
            <person name="Rosso M.N."/>
            <person name="Martin F."/>
        </authorList>
    </citation>
    <scope>NUCLEOTIDE SEQUENCE [LARGE SCALE GENOMIC DNA]</scope>
    <source>
        <strain evidence="2 3">CIRM-BRFM 2984</strain>
    </source>
</reference>
<dbReference type="Proteomes" id="UP001362999">
    <property type="component" value="Unassembled WGS sequence"/>
</dbReference>
<sequence>MESATPTSKSSTSETDSNFSSTTSNYALHTPSGVPSAQALTSSMKSMLESLDQTLEELHGQTMQIALLGDESQIAQDIKSLRAQLRDHELRQKNGIEEIKLILKNVESEVVPEYLKSRVAEEVALGIEQLIAEQVATCLKEHIPQDLQEEVTVQQVKILEEVRKDLHNSENRRGNAALRRDRADDNLQVIYKEDGTVPAAYPSSLQALFDMDAATSRALMEEYGMPDASDSRERNLNRLMQFLGVRYQMVREGSATRSVGLA</sequence>
<evidence type="ECO:0000256" key="1">
    <source>
        <dbReference type="SAM" id="MobiDB-lite"/>
    </source>
</evidence>
<organism evidence="2 3">
    <name type="scientific">Favolaschia claudopus</name>
    <dbReference type="NCBI Taxonomy" id="2862362"/>
    <lineage>
        <taxon>Eukaryota</taxon>
        <taxon>Fungi</taxon>
        <taxon>Dikarya</taxon>
        <taxon>Basidiomycota</taxon>
        <taxon>Agaricomycotina</taxon>
        <taxon>Agaricomycetes</taxon>
        <taxon>Agaricomycetidae</taxon>
        <taxon>Agaricales</taxon>
        <taxon>Marasmiineae</taxon>
        <taxon>Mycenaceae</taxon>
        <taxon>Favolaschia</taxon>
    </lineage>
</organism>
<evidence type="ECO:0000313" key="2">
    <source>
        <dbReference type="EMBL" id="KAK7057644.1"/>
    </source>
</evidence>
<evidence type="ECO:0000313" key="3">
    <source>
        <dbReference type="Proteomes" id="UP001362999"/>
    </source>
</evidence>
<proteinExistence type="predicted"/>
<dbReference type="GO" id="GO:0005524">
    <property type="term" value="F:ATP binding"/>
    <property type="evidence" value="ECO:0007669"/>
    <property type="project" value="UniProtKB-KW"/>
</dbReference>
<dbReference type="AlphaFoldDB" id="A0AAW0E224"/>
<dbReference type="EMBL" id="JAWWNJ010000004">
    <property type="protein sequence ID" value="KAK7057644.1"/>
    <property type="molecule type" value="Genomic_DNA"/>
</dbReference>
<feature type="compositionally biased region" description="Low complexity" evidence="1">
    <location>
        <begin position="1"/>
        <end position="24"/>
    </location>
</feature>
<feature type="region of interest" description="Disordered" evidence="1">
    <location>
        <begin position="1"/>
        <end position="40"/>
    </location>
</feature>
<protein>
    <submittedName>
        <fullName evidence="2">ATP-binding cassette transporter</fullName>
    </submittedName>
</protein>